<feature type="transmembrane region" description="Helical" evidence="1">
    <location>
        <begin position="58"/>
        <end position="76"/>
    </location>
</feature>
<evidence type="ECO:0000313" key="3">
    <source>
        <dbReference type="Proteomes" id="UP000613512"/>
    </source>
</evidence>
<name>A0A916S382_9BACI</name>
<accession>A0A916S382</accession>
<dbReference type="EMBL" id="BMEY01000011">
    <property type="protein sequence ID" value="GGA79709.1"/>
    <property type="molecule type" value="Genomic_DNA"/>
</dbReference>
<gene>
    <name evidence="2" type="ORF">GCM10008025_23900</name>
</gene>
<reference evidence="2" key="1">
    <citation type="journal article" date="2014" name="Int. J. Syst. Evol. Microbiol.">
        <title>Complete genome sequence of Corynebacterium casei LMG S-19264T (=DSM 44701T), isolated from a smear-ripened cheese.</title>
        <authorList>
            <consortium name="US DOE Joint Genome Institute (JGI-PGF)"/>
            <person name="Walter F."/>
            <person name="Albersmeier A."/>
            <person name="Kalinowski J."/>
            <person name="Ruckert C."/>
        </authorList>
    </citation>
    <scope>NUCLEOTIDE SEQUENCE</scope>
    <source>
        <strain evidence="2">CGMCC 1.12408</strain>
    </source>
</reference>
<sequence>MKIPREEKPNYILKANEGVIVPKNDNFSKLKKVVWIIVGLVIIGSFIFQENIFSELTWSARIMLIVLAIGVSFAGGNKMVPSPFEIQFYDDYLIVYREKHYYSKKHFKKEYNKFCYKDIKEFKYRTVSKKMNIIGVGEFTWYNYNQDGTLPEKPSFHKKGSGITWFYTSEAPEVDFVAEIEKNSPIKVSLNES</sequence>
<dbReference type="AlphaFoldDB" id="A0A916S382"/>
<keyword evidence="1" id="KW-1133">Transmembrane helix</keyword>
<reference evidence="2" key="2">
    <citation type="submission" date="2020-09" db="EMBL/GenBank/DDBJ databases">
        <authorList>
            <person name="Sun Q."/>
            <person name="Zhou Y."/>
        </authorList>
    </citation>
    <scope>NUCLEOTIDE SEQUENCE</scope>
    <source>
        <strain evidence="2">CGMCC 1.12408</strain>
    </source>
</reference>
<proteinExistence type="predicted"/>
<evidence type="ECO:0000256" key="1">
    <source>
        <dbReference type="SAM" id="Phobius"/>
    </source>
</evidence>
<keyword evidence="1" id="KW-0472">Membrane</keyword>
<dbReference type="RefSeq" id="WP_188384895.1">
    <property type="nucleotide sequence ID" value="NZ_BMEY01000011.1"/>
</dbReference>
<protein>
    <submittedName>
        <fullName evidence="2">Uncharacterized protein</fullName>
    </submittedName>
</protein>
<organism evidence="2 3">
    <name type="scientific">Ornithinibacillus halotolerans</name>
    <dbReference type="NCBI Taxonomy" id="1274357"/>
    <lineage>
        <taxon>Bacteria</taxon>
        <taxon>Bacillati</taxon>
        <taxon>Bacillota</taxon>
        <taxon>Bacilli</taxon>
        <taxon>Bacillales</taxon>
        <taxon>Bacillaceae</taxon>
        <taxon>Ornithinibacillus</taxon>
    </lineage>
</organism>
<feature type="transmembrane region" description="Helical" evidence="1">
    <location>
        <begin position="33"/>
        <end position="52"/>
    </location>
</feature>
<comment type="caution">
    <text evidence="2">The sequence shown here is derived from an EMBL/GenBank/DDBJ whole genome shotgun (WGS) entry which is preliminary data.</text>
</comment>
<keyword evidence="1" id="KW-0812">Transmembrane</keyword>
<keyword evidence="3" id="KW-1185">Reference proteome</keyword>
<dbReference type="Proteomes" id="UP000613512">
    <property type="component" value="Unassembled WGS sequence"/>
</dbReference>
<evidence type="ECO:0000313" key="2">
    <source>
        <dbReference type="EMBL" id="GGA79709.1"/>
    </source>
</evidence>